<dbReference type="Gene3D" id="2.70.70.10">
    <property type="entry name" value="Glucose Permease (Domain IIA)"/>
    <property type="match status" value="1"/>
</dbReference>
<evidence type="ECO:0000256" key="11">
    <source>
        <dbReference type="ARBA" id="ARBA00022723"/>
    </source>
</evidence>
<dbReference type="PROSITE" id="PS00371">
    <property type="entry name" value="PTS_EIIA_TYPE_1_HIS"/>
    <property type="match status" value="1"/>
</dbReference>
<evidence type="ECO:0000256" key="7">
    <source>
        <dbReference type="ARBA" id="ARBA00022490"/>
    </source>
</evidence>
<evidence type="ECO:0000256" key="1">
    <source>
        <dbReference type="ARBA" id="ARBA00000683"/>
    </source>
</evidence>
<dbReference type="Pfam" id="PF00381">
    <property type="entry name" value="PTS-HPr"/>
    <property type="match status" value="1"/>
</dbReference>
<protein>
    <recommendedName>
        <fullName evidence="5">phosphoenolpyruvate--protein phosphotransferase</fullName>
        <ecNumber evidence="5">2.7.3.9</ecNumber>
    </recommendedName>
</protein>
<dbReference type="PROSITE" id="PS00369">
    <property type="entry name" value="PTS_HPR_HIS"/>
    <property type="match status" value="1"/>
</dbReference>
<dbReference type="InterPro" id="IPR008731">
    <property type="entry name" value="PTS_EIN"/>
</dbReference>
<dbReference type="Proteomes" id="UP001177769">
    <property type="component" value="Chromosome"/>
</dbReference>
<dbReference type="GO" id="GO:0046872">
    <property type="term" value="F:metal ion binding"/>
    <property type="evidence" value="ECO:0007669"/>
    <property type="project" value="UniProtKB-KW"/>
</dbReference>
<evidence type="ECO:0000256" key="14">
    <source>
        <dbReference type="SAM" id="MobiDB-lite"/>
    </source>
</evidence>
<dbReference type="PANTHER" id="PTHR46244">
    <property type="entry name" value="PHOSPHOENOLPYRUVATE-PROTEIN PHOSPHOTRANSFERASE"/>
    <property type="match status" value="1"/>
</dbReference>
<evidence type="ECO:0000256" key="8">
    <source>
        <dbReference type="ARBA" id="ARBA00022597"/>
    </source>
</evidence>
<keyword evidence="13" id="KW-0460">Magnesium</keyword>
<dbReference type="Gene3D" id="3.50.30.10">
    <property type="entry name" value="Phosphohistidine domain"/>
    <property type="match status" value="1"/>
</dbReference>
<dbReference type="InterPro" id="IPR015813">
    <property type="entry name" value="Pyrv/PenolPyrv_kinase-like_dom"/>
</dbReference>
<evidence type="ECO:0000256" key="3">
    <source>
        <dbReference type="ARBA" id="ARBA00004496"/>
    </source>
</evidence>
<dbReference type="InterPro" id="IPR011055">
    <property type="entry name" value="Dup_hybrid_motif"/>
</dbReference>
<dbReference type="PROSITE" id="PS51350">
    <property type="entry name" value="PTS_HPR_DOM"/>
    <property type="match status" value="1"/>
</dbReference>
<dbReference type="EC" id="2.7.3.9" evidence="5"/>
<feature type="region of interest" description="Disordered" evidence="14">
    <location>
        <begin position="255"/>
        <end position="283"/>
    </location>
</feature>
<dbReference type="NCBIfam" id="TIGR01417">
    <property type="entry name" value="PTS_I_fam"/>
    <property type="match status" value="1"/>
</dbReference>
<evidence type="ECO:0000256" key="10">
    <source>
        <dbReference type="ARBA" id="ARBA00022683"/>
    </source>
</evidence>
<keyword evidence="10" id="KW-0598">Phosphotransferase system</keyword>
<dbReference type="PROSITE" id="PS51093">
    <property type="entry name" value="PTS_EIIA_TYPE_1"/>
    <property type="match status" value="1"/>
</dbReference>
<dbReference type="Gene3D" id="1.10.274.10">
    <property type="entry name" value="PtsI, HPr-binding domain"/>
    <property type="match status" value="1"/>
</dbReference>
<keyword evidence="7" id="KW-0963">Cytoplasm</keyword>
<evidence type="ECO:0000256" key="5">
    <source>
        <dbReference type="ARBA" id="ARBA00012232"/>
    </source>
</evidence>
<keyword evidence="8" id="KW-0762">Sugar transport</keyword>
<gene>
    <name evidence="17" type="primary">ptsP</name>
    <name evidence="17" type="ORF">PFX98_20495</name>
</gene>
<accession>A0AA95NEA0</accession>
<reference evidence="17" key="1">
    <citation type="submission" date="2023-01" db="EMBL/GenBank/DDBJ databases">
        <title>Whole genome sequence of Paucibacter sp. S2-9 isolated from pond sediment.</title>
        <authorList>
            <person name="Jung J.Y."/>
        </authorList>
    </citation>
    <scope>NUCLEOTIDE SEQUENCE</scope>
    <source>
        <strain evidence="17">S2-9</strain>
    </source>
</reference>
<evidence type="ECO:0000313" key="17">
    <source>
        <dbReference type="EMBL" id="WIT11252.1"/>
    </source>
</evidence>
<dbReference type="GO" id="GO:0008965">
    <property type="term" value="F:phosphoenolpyruvate-protein phosphotransferase activity"/>
    <property type="evidence" value="ECO:0007669"/>
    <property type="project" value="UniProtKB-EC"/>
</dbReference>
<dbReference type="PRINTS" id="PR00107">
    <property type="entry name" value="PHOSPHOCPHPR"/>
</dbReference>
<dbReference type="InterPro" id="IPR036637">
    <property type="entry name" value="Phosphohistidine_dom_sf"/>
</dbReference>
<dbReference type="GO" id="GO:0016301">
    <property type="term" value="F:kinase activity"/>
    <property type="evidence" value="ECO:0007669"/>
    <property type="project" value="UniProtKB-KW"/>
</dbReference>
<comment type="catalytic activity">
    <reaction evidence="1">
        <text>L-histidyl-[protein] + phosphoenolpyruvate = N(pros)-phospho-L-histidyl-[protein] + pyruvate</text>
        <dbReference type="Rhea" id="RHEA:23880"/>
        <dbReference type="Rhea" id="RHEA-COMP:9745"/>
        <dbReference type="Rhea" id="RHEA-COMP:9746"/>
        <dbReference type="ChEBI" id="CHEBI:15361"/>
        <dbReference type="ChEBI" id="CHEBI:29979"/>
        <dbReference type="ChEBI" id="CHEBI:58702"/>
        <dbReference type="ChEBI" id="CHEBI:64837"/>
        <dbReference type="EC" id="2.7.3.9"/>
    </reaction>
</comment>
<dbReference type="CDD" id="cd00367">
    <property type="entry name" value="PTS-HPr_like"/>
    <property type="match status" value="1"/>
</dbReference>
<evidence type="ECO:0000256" key="2">
    <source>
        <dbReference type="ARBA" id="ARBA00001946"/>
    </source>
</evidence>
<dbReference type="Pfam" id="PF05524">
    <property type="entry name" value="PEP-utilisers_N"/>
    <property type="match status" value="1"/>
</dbReference>
<keyword evidence="6" id="KW-0813">Transport</keyword>
<dbReference type="NCBIfam" id="TIGR01003">
    <property type="entry name" value="PTS_HPr_family"/>
    <property type="match status" value="1"/>
</dbReference>
<dbReference type="InterPro" id="IPR036618">
    <property type="entry name" value="PtsI_HPr-bd_sf"/>
</dbReference>
<dbReference type="InterPro" id="IPR001020">
    <property type="entry name" value="PTS_HPr_His_P_site"/>
</dbReference>
<sequence length="846" mass="87850">MSEALSLLAPFDGIAMPLQAVADPVFAGLVLGDGLAIEPLSATLLAPCDGVLSHLARSAHALTLTAPNGAELLLHIGIDTVQLQGQGFNALVRQGDAVRRGQPLIVVDLDWVARRAPSLQTMLVLTGGGFQIAGRASGRLRAGRDQFLQLAPARPTANAAGLVSPAAAALRARAQVLHRNGLHARPSALVQAAARAFAAEVQLEFRGRAANARSMTALMGLAVGELDEVLVCARGADAEAALQAVVQALQSCSGAAPVSAPPAPQPAPAGPDDGAGDGDGGPGLRGVCAAPGLALGQVLRLDRQVAEVPQQGLGLETEFARLASALKQTREEIGAAMAEAAERQANEERDIYGAHLALADDPELIAATEQAVLRGDSAGHAFRQAIGAQCELLGGLGNALLAERVNDLQDLERRLLAALGHRAAGQPSLGPASILVADDLAPSDLTGLPRALLAGLATVHGGATSHVAILARAMGIPALVAMGPALLGLRNGQQVLLDADRGRLCAEPSAAQLSAAQAQLAAQAAQRAEMLRSADRPAQTLDGQHIEVAANIANEADAREALRCGADGVGLLRTEFLFIDRNEMPDAAEQARAYQAVIDAMQGRPAIIRTMDVGGDKSLPYLSLPSEDNPALGLRGIRSGLAQPELLDAQLRGLLAVRPLASLRILIPMVAEVGEVLRVRERIEALAEEMGLAERPQLGVMIEVPSAALLADQLARHVDFFSIGTNDLSQYTLAMDRCHAGLAARLDPMHPALLRLIAMTVEGASQHGKWVGLCGGMASDLEAVPLLLGLGVSELSVSPPLVPGVKARLRTLSRVQCRADVQALLRLESAEAVRATARARWPMEAQ</sequence>
<evidence type="ECO:0000313" key="18">
    <source>
        <dbReference type="Proteomes" id="UP001177769"/>
    </source>
</evidence>
<dbReference type="Pfam" id="PF02896">
    <property type="entry name" value="PEP-utilizers_C"/>
    <property type="match status" value="1"/>
</dbReference>
<dbReference type="RefSeq" id="WP_285232332.1">
    <property type="nucleotide sequence ID" value="NZ_CP116346.1"/>
</dbReference>
<dbReference type="InterPro" id="IPR040442">
    <property type="entry name" value="Pyrv_kinase-like_dom_sf"/>
</dbReference>
<dbReference type="GO" id="GO:0005737">
    <property type="term" value="C:cytoplasm"/>
    <property type="evidence" value="ECO:0007669"/>
    <property type="project" value="UniProtKB-SubCell"/>
</dbReference>
<keyword evidence="11" id="KW-0479">Metal-binding</keyword>
<dbReference type="InterPro" id="IPR006318">
    <property type="entry name" value="PTS_EI-like"/>
</dbReference>
<evidence type="ECO:0000256" key="9">
    <source>
        <dbReference type="ARBA" id="ARBA00022679"/>
    </source>
</evidence>
<feature type="compositionally biased region" description="Pro residues" evidence="14">
    <location>
        <begin position="259"/>
        <end position="269"/>
    </location>
</feature>
<dbReference type="PRINTS" id="PR01736">
    <property type="entry name" value="PHPHTRNFRASE"/>
</dbReference>
<evidence type="ECO:0000256" key="13">
    <source>
        <dbReference type="ARBA" id="ARBA00022842"/>
    </source>
</evidence>
<dbReference type="KEGG" id="pais:PFX98_20495"/>
<dbReference type="NCBIfam" id="TIGR00830">
    <property type="entry name" value="PTBA"/>
    <property type="match status" value="1"/>
</dbReference>
<keyword evidence="12" id="KW-0418">Kinase</keyword>
<evidence type="ECO:0000256" key="6">
    <source>
        <dbReference type="ARBA" id="ARBA00022448"/>
    </source>
</evidence>
<dbReference type="Pfam" id="PF00391">
    <property type="entry name" value="PEP-utilizers"/>
    <property type="match status" value="1"/>
</dbReference>
<dbReference type="InterPro" id="IPR000121">
    <property type="entry name" value="PEP_util_C"/>
</dbReference>
<dbReference type="GO" id="GO:0009401">
    <property type="term" value="P:phosphoenolpyruvate-dependent sugar phosphotransferase system"/>
    <property type="evidence" value="ECO:0007669"/>
    <property type="project" value="UniProtKB-KW"/>
</dbReference>
<keyword evidence="18" id="KW-1185">Reference proteome</keyword>
<dbReference type="SUPFAM" id="SSF47831">
    <property type="entry name" value="Enzyme I of the PEP:sugar phosphotransferase system HPr-binding (sub)domain"/>
    <property type="match status" value="1"/>
</dbReference>
<dbReference type="EMBL" id="CP116346">
    <property type="protein sequence ID" value="WIT11252.1"/>
    <property type="molecule type" value="Genomic_DNA"/>
</dbReference>
<dbReference type="SUPFAM" id="SSF52009">
    <property type="entry name" value="Phosphohistidine domain"/>
    <property type="match status" value="1"/>
</dbReference>
<dbReference type="Gene3D" id="3.20.20.60">
    <property type="entry name" value="Phosphoenolpyruvate-binding domains"/>
    <property type="match status" value="1"/>
</dbReference>
<dbReference type="SUPFAM" id="SSF51621">
    <property type="entry name" value="Phosphoenolpyruvate/pyruvate domain"/>
    <property type="match status" value="1"/>
</dbReference>
<keyword evidence="9 17" id="KW-0808">Transferase</keyword>
<dbReference type="SUPFAM" id="SSF51261">
    <property type="entry name" value="Duplicated hybrid motif"/>
    <property type="match status" value="1"/>
</dbReference>
<evidence type="ECO:0000259" key="15">
    <source>
        <dbReference type="PROSITE" id="PS51093"/>
    </source>
</evidence>
<name>A0AA95NEA0_9BURK</name>
<dbReference type="InterPro" id="IPR035895">
    <property type="entry name" value="HPr-like_sf"/>
</dbReference>
<evidence type="ECO:0000256" key="4">
    <source>
        <dbReference type="ARBA" id="ARBA00007837"/>
    </source>
</evidence>
<dbReference type="InterPro" id="IPR001127">
    <property type="entry name" value="PTS_EIIA_1_perm"/>
</dbReference>
<dbReference type="PANTHER" id="PTHR46244:SF6">
    <property type="entry name" value="PHOSPHOENOLPYRUVATE-PROTEIN PHOSPHOTRANSFERASE"/>
    <property type="match status" value="1"/>
</dbReference>
<dbReference type="Gene3D" id="3.30.1340.10">
    <property type="entry name" value="HPr-like"/>
    <property type="match status" value="1"/>
</dbReference>
<evidence type="ECO:0000256" key="12">
    <source>
        <dbReference type="ARBA" id="ARBA00022777"/>
    </source>
</evidence>
<dbReference type="AlphaFoldDB" id="A0AA95NEA0"/>
<comment type="subcellular location">
    <subcellularLocation>
        <location evidence="3">Cytoplasm</location>
    </subcellularLocation>
</comment>
<organism evidence="17 18">
    <name type="scientific">Paucibacter sediminis</name>
    <dbReference type="NCBI Taxonomy" id="3019553"/>
    <lineage>
        <taxon>Bacteria</taxon>
        <taxon>Pseudomonadati</taxon>
        <taxon>Pseudomonadota</taxon>
        <taxon>Betaproteobacteria</taxon>
        <taxon>Burkholderiales</taxon>
        <taxon>Sphaerotilaceae</taxon>
        <taxon>Roseateles</taxon>
    </lineage>
</organism>
<feature type="domain" description="PTS EIIA type-1" evidence="15">
    <location>
        <begin position="23"/>
        <end position="127"/>
    </location>
</feature>
<feature type="domain" description="HPr" evidence="16">
    <location>
        <begin position="169"/>
        <end position="256"/>
    </location>
</feature>
<comment type="similarity">
    <text evidence="4">Belongs to the PEP-utilizing enzyme family.</text>
</comment>
<proteinExistence type="inferred from homology"/>
<dbReference type="InterPro" id="IPR023151">
    <property type="entry name" value="PEP_util_CS"/>
</dbReference>
<evidence type="ECO:0000259" key="16">
    <source>
        <dbReference type="PROSITE" id="PS51350"/>
    </source>
</evidence>
<dbReference type="Pfam" id="PF00358">
    <property type="entry name" value="PTS_EIIA_1"/>
    <property type="match status" value="1"/>
</dbReference>
<comment type="cofactor">
    <cofactor evidence="2">
        <name>Mg(2+)</name>
        <dbReference type="ChEBI" id="CHEBI:18420"/>
    </cofactor>
</comment>
<dbReference type="SUPFAM" id="SSF55594">
    <property type="entry name" value="HPr-like"/>
    <property type="match status" value="1"/>
</dbReference>
<dbReference type="InterPro" id="IPR008279">
    <property type="entry name" value="PEP-util_enz_mobile_dom"/>
</dbReference>
<dbReference type="InterPro" id="IPR000032">
    <property type="entry name" value="HPr-like"/>
</dbReference>
<dbReference type="InterPro" id="IPR050499">
    <property type="entry name" value="PEP-utilizing_PTS_enzyme"/>
</dbReference>
<dbReference type="PROSITE" id="PS00742">
    <property type="entry name" value="PEP_ENZYMES_2"/>
    <property type="match status" value="1"/>
</dbReference>